<dbReference type="Gene3D" id="1.20.1280.50">
    <property type="match status" value="1"/>
</dbReference>
<keyword evidence="2" id="KW-1185">Reference proteome</keyword>
<dbReference type="Proteomes" id="UP000694941">
    <property type="component" value="Unplaced"/>
</dbReference>
<reference evidence="3" key="1">
    <citation type="submission" date="2025-08" db="UniProtKB">
        <authorList>
            <consortium name="RefSeq"/>
        </authorList>
    </citation>
    <scope>IDENTIFICATION</scope>
    <source>
        <tissue evidence="3">Muscle</tissue>
    </source>
</reference>
<dbReference type="Pfam" id="PF12937">
    <property type="entry name" value="F-box-like"/>
    <property type="match status" value="1"/>
</dbReference>
<name>A0ABM1BZJ1_LIMPO</name>
<feature type="domain" description="F-box" evidence="1">
    <location>
        <begin position="8"/>
        <end position="53"/>
    </location>
</feature>
<dbReference type="InterPro" id="IPR036047">
    <property type="entry name" value="F-box-like_dom_sf"/>
</dbReference>
<dbReference type="SUPFAM" id="SSF81383">
    <property type="entry name" value="F-box domain"/>
    <property type="match status" value="1"/>
</dbReference>
<dbReference type="RefSeq" id="XP_013791624.1">
    <property type="nucleotide sequence ID" value="XM_013936170.2"/>
</dbReference>
<sequence length="420" mass="48802">MQQSSYLVNLPEPVLYHICCFLISPFDLLNFGSTCKRLHEVSSPPSLWLKIIFSWCKGVWQWIEIPEITLPRDWLIELFRICCSKSPKTLRDCHMGSGEEWVRTESKQFRCMLGMLRYSYVDRDERHNPTVLYRRWLFDIGLYRRINPTINFAKEDLVLENSTIKELVALGQAKERDLRSRKRRFSNLSMNYYIKRIESAKDGWYEDLFPSGPRGSLCPLLLCPSEVGYTSEMSGTSGVATLVSIVLADYLSPLCLSGEITLPQMAHMIQKACYSLRVNLEVLLPLQRQQWNCQPFRHAVMSMASEGWPSLDTWQLDLDQLRIKLHWRGIMQQCSQYLEEHHWLDTIIDNIRGRWRNALLGEIRKVLQGDEKTPCTVTRFNLTDCDLIGGDNRRQEMAAAAFISDTGVMVTWQLVGKNDF</sequence>
<dbReference type="GeneID" id="106475490"/>
<organism evidence="2 3">
    <name type="scientific">Limulus polyphemus</name>
    <name type="common">Atlantic horseshoe crab</name>
    <dbReference type="NCBI Taxonomy" id="6850"/>
    <lineage>
        <taxon>Eukaryota</taxon>
        <taxon>Metazoa</taxon>
        <taxon>Ecdysozoa</taxon>
        <taxon>Arthropoda</taxon>
        <taxon>Chelicerata</taxon>
        <taxon>Merostomata</taxon>
        <taxon>Xiphosura</taxon>
        <taxon>Limulidae</taxon>
        <taxon>Limulus</taxon>
    </lineage>
</organism>
<evidence type="ECO:0000259" key="1">
    <source>
        <dbReference type="Pfam" id="PF12937"/>
    </source>
</evidence>
<evidence type="ECO:0000313" key="3">
    <source>
        <dbReference type="RefSeq" id="XP_013791624.1"/>
    </source>
</evidence>
<evidence type="ECO:0000313" key="2">
    <source>
        <dbReference type="Proteomes" id="UP000694941"/>
    </source>
</evidence>
<accession>A0ABM1BZJ1</accession>
<gene>
    <name evidence="3" type="primary">LOC106475490</name>
</gene>
<dbReference type="InterPro" id="IPR001810">
    <property type="entry name" value="F-box_dom"/>
</dbReference>
<proteinExistence type="predicted"/>
<protein>
    <submittedName>
        <fullName evidence="3">Uncharacterized protein LOC106475490</fullName>
    </submittedName>
</protein>